<gene>
    <name evidence="1" type="ORF">N6H18_07615</name>
</gene>
<dbReference type="EMBL" id="CP106679">
    <property type="protein sequence ID" value="UXP33814.1"/>
    <property type="molecule type" value="Genomic_DNA"/>
</dbReference>
<dbReference type="Proteomes" id="UP001065174">
    <property type="component" value="Chromosome"/>
</dbReference>
<evidence type="ECO:0000313" key="1">
    <source>
        <dbReference type="EMBL" id="UXP33814.1"/>
    </source>
</evidence>
<sequence length="332" mass="36224">MKSKIGIWISIALFGLMMSCTTEEDSTVEEGNWIKRSSFDGVGRSGAVSFVIGDKAYIGLGFDGDDYLTDFWTYDPDQNYWQKAAEFPGVARSGAVAFSIGDKGYVTTGYNDDELVEELGDTWEYNSATDTWTQLADFGGSARYKAVGFATGGYGYVGTGYDGSHLKDFWRLDPASGEWTQIVSLTGEKRKGAVSFVIDSYTYVCTGSNNGLYEADLLAFDPSEAGWSQLEDVNEDDDDQDAILREDGVAFVLDGKGYVTVGSLGSNQNTTWEYTPGSGVWTEKTAFEGTGRTGAVAFTINGRAFVALGQSGSSRWDDIWEFVPTETYDEDD</sequence>
<proteinExistence type="predicted"/>
<reference evidence="1" key="1">
    <citation type="submission" date="2022-09" db="EMBL/GenBank/DDBJ databases">
        <title>Comparative genomics and taxonomic characterization of three novel marine species of genus Reichenbachiella exhibiting antioxidant and polysaccharide degradation activities.</title>
        <authorList>
            <person name="Muhammad N."/>
            <person name="Lee Y.-J."/>
            <person name="Ko J."/>
            <person name="Kim S.-G."/>
        </authorList>
    </citation>
    <scope>NUCLEOTIDE SEQUENCE</scope>
    <source>
        <strain evidence="1">BKB1-1</strain>
    </source>
</reference>
<accession>A0ABY6CU07</accession>
<keyword evidence="2" id="KW-1185">Reference proteome</keyword>
<dbReference type="Gene3D" id="2.120.10.80">
    <property type="entry name" value="Kelch-type beta propeller"/>
    <property type="match status" value="2"/>
</dbReference>
<organism evidence="1 2">
    <name type="scientific">Reichenbachiella agarivorans</name>
    <dbReference type="NCBI Taxonomy" id="2979464"/>
    <lineage>
        <taxon>Bacteria</taxon>
        <taxon>Pseudomonadati</taxon>
        <taxon>Bacteroidota</taxon>
        <taxon>Cytophagia</taxon>
        <taxon>Cytophagales</taxon>
        <taxon>Reichenbachiellaceae</taxon>
        <taxon>Reichenbachiella</taxon>
    </lineage>
</organism>
<name>A0ABY6CU07_9BACT</name>
<dbReference type="PANTHER" id="PTHR45632">
    <property type="entry name" value="LD33804P"/>
    <property type="match status" value="1"/>
</dbReference>
<dbReference type="PROSITE" id="PS51257">
    <property type="entry name" value="PROKAR_LIPOPROTEIN"/>
    <property type="match status" value="1"/>
</dbReference>
<dbReference type="SUPFAM" id="SSF117281">
    <property type="entry name" value="Kelch motif"/>
    <property type="match status" value="2"/>
</dbReference>
<evidence type="ECO:0000313" key="2">
    <source>
        <dbReference type="Proteomes" id="UP001065174"/>
    </source>
</evidence>
<dbReference type="Pfam" id="PF24681">
    <property type="entry name" value="Kelch_KLHDC2_KLHL20_DRC7"/>
    <property type="match status" value="1"/>
</dbReference>
<protein>
    <submittedName>
        <fullName evidence="1">Galactose oxidase</fullName>
    </submittedName>
</protein>
<dbReference type="InterPro" id="IPR015915">
    <property type="entry name" value="Kelch-typ_b-propeller"/>
</dbReference>
<dbReference type="RefSeq" id="WP_262311240.1">
    <property type="nucleotide sequence ID" value="NZ_CP106679.1"/>
</dbReference>